<feature type="transmembrane region" description="Helical" evidence="1">
    <location>
        <begin position="215"/>
        <end position="236"/>
    </location>
</feature>
<dbReference type="AlphaFoldDB" id="A0AAP8JCI1"/>
<protein>
    <recommendedName>
        <fullName evidence="4">EamA domain-containing protein</fullName>
    </recommendedName>
</protein>
<dbReference type="EMBL" id="MTJS01000008">
    <property type="protein sequence ID" value="PFG87308.1"/>
    <property type="molecule type" value="Genomic_DNA"/>
</dbReference>
<name>A0AAP8JCI1_9LACT</name>
<proteinExistence type="predicted"/>
<feature type="transmembrane region" description="Helical" evidence="1">
    <location>
        <begin position="71"/>
        <end position="88"/>
    </location>
</feature>
<gene>
    <name evidence="2" type="ORF">BW154_12660</name>
</gene>
<evidence type="ECO:0000256" key="1">
    <source>
        <dbReference type="SAM" id="Phobius"/>
    </source>
</evidence>
<dbReference type="RefSeq" id="WP_057719742.1">
    <property type="nucleotide sequence ID" value="NZ_SAXH01000001.1"/>
</dbReference>
<feature type="transmembrane region" description="Helical" evidence="1">
    <location>
        <begin position="46"/>
        <end position="65"/>
    </location>
</feature>
<feature type="transmembrane region" description="Helical" evidence="1">
    <location>
        <begin position="6"/>
        <end position="25"/>
    </location>
</feature>
<accession>A0AAP8JCI1</accession>
<evidence type="ECO:0000313" key="2">
    <source>
        <dbReference type="EMBL" id="PFG87308.1"/>
    </source>
</evidence>
<keyword evidence="1" id="KW-1133">Transmembrane helix</keyword>
<keyword evidence="1" id="KW-0812">Transmembrane</keyword>
<feature type="transmembrane region" description="Helical" evidence="1">
    <location>
        <begin position="120"/>
        <end position="137"/>
    </location>
</feature>
<evidence type="ECO:0008006" key="4">
    <source>
        <dbReference type="Google" id="ProtNLM"/>
    </source>
</evidence>
<sequence length="288" mass="32416">MLVSSLAIIVMAIFSALSRGVISVIDRYQIGIKGNSVVEVNLYNNLFTLLFVIGLTFYFPIWNLITDWKVILYSVLVQAVAIGYSTLFKKMTIFESVISAKLADLLIPIAVYLSTGKLDLKIYFLAVFTTLIVVFWLKKKGDAKKYLDGVIIIVPLLTIQAFASPLLVGNNKNQLSSIIAFTLSTLVIRFIISALMMLFYQKSFQLKNSLNSNNLFIYIIRSILTIIAQFTFVIVTSDKYSALGWIFLNMTSLYGVLASSLFLKEKNTKKEILLICFITAIMLIQNFI</sequence>
<dbReference type="Proteomes" id="UP000225275">
    <property type="component" value="Unassembled WGS sequence"/>
</dbReference>
<feature type="transmembrane region" description="Helical" evidence="1">
    <location>
        <begin position="175"/>
        <end position="200"/>
    </location>
</feature>
<evidence type="ECO:0000313" key="3">
    <source>
        <dbReference type="Proteomes" id="UP000225275"/>
    </source>
</evidence>
<reference evidence="2" key="1">
    <citation type="submission" date="2017-01" db="EMBL/GenBank/DDBJ databases">
        <authorList>
            <person name="Lo R."/>
        </authorList>
    </citation>
    <scope>NUCLEOTIDE SEQUENCE</scope>
    <source>
        <strain evidence="2">537</strain>
    </source>
</reference>
<reference evidence="2" key="2">
    <citation type="journal article" date="2018" name="Food Control">
        <title>Characterization of Lactococcus lactis isolates from herbs, fruits and vegetables for use as biopreservatives against Listeria monocytogenes in cheese.</title>
        <authorList>
            <person name="Ho V."/>
            <person name="Lo R."/>
            <person name="Bansal N."/>
            <person name="Turner M.S."/>
        </authorList>
    </citation>
    <scope>NUCLEOTIDE SEQUENCE</scope>
    <source>
        <strain evidence="2">537</strain>
    </source>
</reference>
<feature type="transmembrane region" description="Helical" evidence="1">
    <location>
        <begin position="149"/>
        <end position="169"/>
    </location>
</feature>
<feature type="transmembrane region" description="Helical" evidence="1">
    <location>
        <begin position="242"/>
        <end position="263"/>
    </location>
</feature>
<comment type="caution">
    <text evidence="2">The sequence shown here is derived from an EMBL/GenBank/DDBJ whole genome shotgun (WGS) entry which is preliminary data.</text>
</comment>
<organism evidence="2 3">
    <name type="scientific">Lactococcus lactis</name>
    <dbReference type="NCBI Taxonomy" id="1358"/>
    <lineage>
        <taxon>Bacteria</taxon>
        <taxon>Bacillati</taxon>
        <taxon>Bacillota</taxon>
        <taxon>Bacilli</taxon>
        <taxon>Lactobacillales</taxon>
        <taxon>Streptococcaceae</taxon>
        <taxon>Lactococcus</taxon>
    </lineage>
</organism>
<feature type="transmembrane region" description="Helical" evidence="1">
    <location>
        <begin position="93"/>
        <end position="114"/>
    </location>
</feature>
<keyword evidence="1" id="KW-0472">Membrane</keyword>